<keyword evidence="2" id="KW-0808">Transferase</keyword>
<dbReference type="InterPro" id="IPR029044">
    <property type="entry name" value="Nucleotide-diphossugar_trans"/>
</dbReference>
<name>G4WJB6_YERPU</name>
<dbReference type="EMBL" id="HQ456391">
    <property type="protein sequence ID" value="AEP25478.1"/>
    <property type="molecule type" value="Genomic_DNA"/>
</dbReference>
<dbReference type="SUPFAM" id="SSF53448">
    <property type="entry name" value="Nucleotide-diphospho-sugar transferases"/>
    <property type="match status" value="1"/>
</dbReference>
<dbReference type="Gene3D" id="3.90.550.10">
    <property type="entry name" value="Spore Coat Polysaccharide Biosynthesis Protein SpsA, Chain A"/>
    <property type="match status" value="1"/>
</dbReference>
<accession>G4WJB6</accession>
<dbReference type="Pfam" id="PF00535">
    <property type="entry name" value="Glycos_transf_2"/>
    <property type="match status" value="1"/>
</dbReference>
<dbReference type="PANTHER" id="PTHR22916">
    <property type="entry name" value="GLYCOSYLTRANSFERASE"/>
    <property type="match status" value="1"/>
</dbReference>
<dbReference type="AlphaFoldDB" id="G4WJB6"/>
<dbReference type="PANTHER" id="PTHR22916:SF3">
    <property type="entry name" value="UDP-GLCNAC:BETAGAL BETA-1,3-N-ACETYLGLUCOSAMINYLTRANSFERASE-LIKE PROTEIN 1"/>
    <property type="match status" value="1"/>
</dbReference>
<gene>
    <name evidence="2" type="primary">wbyW</name>
</gene>
<proteinExistence type="predicted"/>
<feature type="domain" description="Glycosyltransferase 2-like" evidence="1">
    <location>
        <begin position="7"/>
        <end position="157"/>
    </location>
</feature>
<organism evidence="2">
    <name type="scientific">Yersinia pseudotuberculosis</name>
    <dbReference type="NCBI Taxonomy" id="633"/>
    <lineage>
        <taxon>Bacteria</taxon>
        <taxon>Pseudomonadati</taxon>
        <taxon>Pseudomonadota</taxon>
        <taxon>Gammaproteobacteria</taxon>
        <taxon>Enterobacterales</taxon>
        <taxon>Yersiniaceae</taxon>
        <taxon>Yersinia</taxon>
    </lineage>
</organism>
<protein>
    <submittedName>
        <fullName evidence="2">Putative glycosyl transferase</fullName>
    </submittedName>
</protein>
<dbReference type="GO" id="GO:0016758">
    <property type="term" value="F:hexosyltransferase activity"/>
    <property type="evidence" value="ECO:0007669"/>
    <property type="project" value="UniProtKB-ARBA"/>
</dbReference>
<sequence length="252" mass="29213">MFMPLVSVIICTNRNDTYLDEAVNSIVFQTYPKVEILLVVNNVSDIIYNEIVCKFRYIKNLTIYRTKIHGVMSSRNLGLHYSNGKYVAIMDSDDISELTRIEQQVAFLEINTHVDVCGSNYYIIDENGIKLNEVSLPQYGLDKLFWRKNPICHPTCLIKKETLLSSGGYSGYSAEDYELWLRLLVKNVEFRNISSYLLGYRVPITSRERFSKLAYVHVAGAQLKMFLLTWNLKWIFGVFLTIIKMLCKSKQE</sequence>
<dbReference type="InterPro" id="IPR001173">
    <property type="entry name" value="Glyco_trans_2-like"/>
</dbReference>
<evidence type="ECO:0000313" key="2">
    <source>
        <dbReference type="EMBL" id="AEP25478.1"/>
    </source>
</evidence>
<evidence type="ECO:0000259" key="1">
    <source>
        <dbReference type="Pfam" id="PF00535"/>
    </source>
</evidence>
<reference evidence="2" key="1">
    <citation type="journal article" date="2011" name="Glycobiology">
        <title>Genetic analysis of the O-antigen gene clusters of Yersinia pseudotuberculosis O:6 and O:7.</title>
        <authorList>
            <person name="Cunneen M.M."/>
            <person name="Pacinelli E."/>
            <person name="Song W.C."/>
            <person name="Reeves P.R."/>
        </authorList>
    </citation>
    <scope>NUCLEOTIDE SEQUENCE</scope>
    <source>
        <strain evidence="2">H455/86</strain>
    </source>
</reference>